<accession>A0A182UTI7</accession>
<feature type="region of interest" description="Disordered" evidence="1">
    <location>
        <begin position="78"/>
        <end position="206"/>
    </location>
</feature>
<evidence type="ECO:0000256" key="1">
    <source>
        <dbReference type="SAM" id="MobiDB-lite"/>
    </source>
</evidence>
<protein>
    <submittedName>
        <fullName evidence="2">Uncharacterized protein</fullName>
    </submittedName>
</protein>
<proteinExistence type="predicted"/>
<feature type="compositionally biased region" description="Polar residues" evidence="1">
    <location>
        <begin position="119"/>
        <end position="142"/>
    </location>
</feature>
<sequence length="206" mass="21158">MRLFKAKKLLEGPQVLARGSTASPSAPVLSPISEPANASAYNDIIVLPGSAAPANSKFDSELPSLLSEVVEVLGGCNSPATSVADTPAPDAPGSGQLDTPDSNQTLPPADPMAPVASMGTDNVCSINNASSAESPHIRNQSVEARLMRDQRRPRTPSPPGTGQHGQPTATIGRNGIAHLTKGGARKEGSSFRSSLNPRGVIGESHI</sequence>
<feature type="compositionally biased region" description="Polar residues" evidence="1">
    <location>
        <begin position="96"/>
        <end position="106"/>
    </location>
</feature>
<reference evidence="2" key="1">
    <citation type="submission" date="2020-05" db="UniProtKB">
        <authorList>
            <consortium name="EnsemblMetazoa"/>
        </authorList>
    </citation>
    <scope>IDENTIFICATION</scope>
    <source>
        <strain evidence="2">MAF</strain>
    </source>
</reference>
<dbReference type="STRING" id="30066.A0A182UTI7"/>
<dbReference type="VEuPathDB" id="VectorBase:AMEM003376"/>
<keyword evidence="3" id="KW-1185">Reference proteome</keyword>
<dbReference type="Proteomes" id="UP000075903">
    <property type="component" value="Unassembled WGS sequence"/>
</dbReference>
<dbReference type="EnsemblMetazoa" id="AMEM003376-RA">
    <property type="protein sequence ID" value="AMEM003376-PA"/>
    <property type="gene ID" value="AMEM003376"/>
</dbReference>
<evidence type="ECO:0000313" key="2">
    <source>
        <dbReference type="EnsemblMetazoa" id="AMEM003376-PA"/>
    </source>
</evidence>
<dbReference type="AlphaFoldDB" id="A0A182UTI7"/>
<organism evidence="2 3">
    <name type="scientific">Anopheles merus</name>
    <name type="common">Mosquito</name>
    <dbReference type="NCBI Taxonomy" id="30066"/>
    <lineage>
        <taxon>Eukaryota</taxon>
        <taxon>Metazoa</taxon>
        <taxon>Ecdysozoa</taxon>
        <taxon>Arthropoda</taxon>
        <taxon>Hexapoda</taxon>
        <taxon>Insecta</taxon>
        <taxon>Pterygota</taxon>
        <taxon>Neoptera</taxon>
        <taxon>Endopterygota</taxon>
        <taxon>Diptera</taxon>
        <taxon>Nematocera</taxon>
        <taxon>Culicoidea</taxon>
        <taxon>Culicidae</taxon>
        <taxon>Anophelinae</taxon>
        <taxon>Anopheles</taxon>
    </lineage>
</organism>
<evidence type="ECO:0000313" key="3">
    <source>
        <dbReference type="Proteomes" id="UP000075903"/>
    </source>
</evidence>
<name>A0A182UTI7_ANOME</name>